<dbReference type="AlphaFoldDB" id="A0A226X1F3"/>
<dbReference type="EMBL" id="MTHB01000110">
    <property type="protein sequence ID" value="OXC76959.1"/>
    <property type="molecule type" value="Genomic_DNA"/>
</dbReference>
<protein>
    <recommendedName>
        <fullName evidence="2">DUF1521 domain-containing protein</fullName>
    </recommendedName>
</protein>
<evidence type="ECO:0000256" key="1">
    <source>
        <dbReference type="SAM" id="MobiDB-lite"/>
    </source>
</evidence>
<feature type="region of interest" description="Disordered" evidence="1">
    <location>
        <begin position="361"/>
        <end position="386"/>
    </location>
</feature>
<organism evidence="3 4">
    <name type="scientific">Caballeronia sordidicola</name>
    <name type="common">Burkholderia sordidicola</name>
    <dbReference type="NCBI Taxonomy" id="196367"/>
    <lineage>
        <taxon>Bacteria</taxon>
        <taxon>Pseudomonadati</taxon>
        <taxon>Pseudomonadota</taxon>
        <taxon>Betaproteobacteria</taxon>
        <taxon>Burkholderiales</taxon>
        <taxon>Burkholderiaceae</taxon>
        <taxon>Caballeronia</taxon>
    </lineage>
</organism>
<evidence type="ECO:0000313" key="4">
    <source>
        <dbReference type="Proteomes" id="UP000214720"/>
    </source>
</evidence>
<dbReference type="OrthoDB" id="5971591at2"/>
<accession>A0A226X1F3</accession>
<dbReference type="RefSeq" id="WP_089161771.1">
    <property type="nucleotide sequence ID" value="NZ_MTHB01000110.1"/>
</dbReference>
<dbReference type="InterPro" id="IPR011086">
    <property type="entry name" value="DUF1521"/>
</dbReference>
<evidence type="ECO:0000313" key="3">
    <source>
        <dbReference type="EMBL" id="OXC76959.1"/>
    </source>
</evidence>
<feature type="compositionally biased region" description="Polar residues" evidence="1">
    <location>
        <begin position="95"/>
        <end position="114"/>
    </location>
</feature>
<feature type="compositionally biased region" description="Polar residues" evidence="1">
    <location>
        <begin position="76"/>
        <end position="87"/>
    </location>
</feature>
<comment type="caution">
    <text evidence="3">The sequence shown here is derived from an EMBL/GenBank/DDBJ whole genome shotgun (WGS) entry which is preliminary data.</text>
</comment>
<dbReference type="Proteomes" id="UP000214720">
    <property type="component" value="Unassembled WGS sequence"/>
</dbReference>
<gene>
    <name evidence="3" type="ORF">BSU04_18280</name>
</gene>
<feature type="compositionally biased region" description="Basic and acidic residues" evidence="1">
    <location>
        <begin position="376"/>
        <end position="386"/>
    </location>
</feature>
<feature type="domain" description="DUF1521" evidence="2">
    <location>
        <begin position="221"/>
        <end position="378"/>
    </location>
</feature>
<feature type="region of interest" description="Disordered" evidence="1">
    <location>
        <begin position="76"/>
        <end position="221"/>
    </location>
</feature>
<proteinExistence type="predicted"/>
<sequence length="386" mass="39864">MQAATQSNYSQISNPYLSLQGNLNTVFGGGAQSQLAQDARSLSNMLSGFSKTSFSVFSQTAGNGQSSIFIAQGSISSRGQPATQQPPSAGRNDNLGGQTNSTGGNRCNDNSRADNCTPPRNDCGSKDSGKSAQTPPRNDCGSKDSGKSGQTPPRNDCGSKDSGKSGQTPPGNDCGSKDSGKSGQTPPRNDCGSKDSGKSGQTPPRSDCGSKDSGKSGQTQWSDTAVCNNKASIDLGNYKLDFNKADSSMVMTNTKSGDTTKIFGDPHLTQHANSANSSTAMFNGPMTFVLPDKTKVTIGTQTAANNKNVSFADQVTITHGKQAYQVTGLSEQNQAGLSVQKSNNGRALDAAAPDGYTVTAARGGAGWIDPTTGKEPTPDNIKKANT</sequence>
<reference evidence="4" key="1">
    <citation type="submission" date="2017-01" db="EMBL/GenBank/DDBJ databases">
        <title>Genome Analysis of Deinococcus marmoris KOPRI26562.</title>
        <authorList>
            <person name="Kim J.H."/>
            <person name="Oh H.-M."/>
        </authorList>
    </citation>
    <scope>NUCLEOTIDE SEQUENCE [LARGE SCALE GENOMIC DNA]</scope>
    <source>
        <strain evidence="4">PAMC 26633</strain>
    </source>
</reference>
<dbReference type="Pfam" id="PF07481">
    <property type="entry name" value="DUF1521"/>
    <property type="match status" value="1"/>
</dbReference>
<evidence type="ECO:0000259" key="2">
    <source>
        <dbReference type="Pfam" id="PF07481"/>
    </source>
</evidence>
<name>A0A226X1F3_CABSO</name>